<proteinExistence type="predicted"/>
<evidence type="ECO:0000313" key="1">
    <source>
        <dbReference type="EMBL" id="ARN80272.1"/>
    </source>
</evidence>
<dbReference type="Proteomes" id="UP000193978">
    <property type="component" value="Chromosome"/>
</dbReference>
<dbReference type="STRING" id="655015.B1812_03325"/>
<organism evidence="1 2">
    <name type="scientific">Methylocystis bryophila</name>
    <dbReference type="NCBI Taxonomy" id="655015"/>
    <lineage>
        <taxon>Bacteria</taxon>
        <taxon>Pseudomonadati</taxon>
        <taxon>Pseudomonadota</taxon>
        <taxon>Alphaproteobacteria</taxon>
        <taxon>Hyphomicrobiales</taxon>
        <taxon>Methylocystaceae</taxon>
        <taxon>Methylocystis</taxon>
    </lineage>
</organism>
<dbReference type="KEGG" id="mbry:B1812_03325"/>
<protein>
    <submittedName>
        <fullName evidence="1">Uncharacterized protein</fullName>
    </submittedName>
</protein>
<dbReference type="EMBL" id="CP019948">
    <property type="protein sequence ID" value="ARN80272.1"/>
    <property type="molecule type" value="Genomic_DNA"/>
</dbReference>
<gene>
    <name evidence="1" type="ORF">B1812_03325</name>
</gene>
<dbReference type="AlphaFoldDB" id="A0A1W6MRS9"/>
<keyword evidence="2" id="KW-1185">Reference proteome</keyword>
<sequence>MPRPVKHGQIFDGVVAHGLPLCKRQDEALARFPLERNRSSDKESRQIKRVEHVTTGKPLRTFPLHALSAILGYSGAPEIQSDPTLPRPSPA</sequence>
<evidence type="ECO:0000313" key="2">
    <source>
        <dbReference type="Proteomes" id="UP000193978"/>
    </source>
</evidence>
<name>A0A1W6MRS9_9HYPH</name>
<accession>A0A1W6MRS9</accession>
<reference evidence="1 2" key="1">
    <citation type="submission" date="2017-02" db="EMBL/GenBank/DDBJ databases">
        <authorList>
            <person name="Peterson S.W."/>
        </authorList>
    </citation>
    <scope>NUCLEOTIDE SEQUENCE [LARGE SCALE GENOMIC DNA]</scope>
    <source>
        <strain evidence="1 2">S285</strain>
    </source>
</reference>